<protein>
    <submittedName>
        <fullName evidence="1">Uncharacterized protein</fullName>
    </submittedName>
</protein>
<name>A0AAD6WDT3_9ROSI</name>
<accession>A0AAD6WDT3</accession>
<comment type="caution">
    <text evidence="1">The sequence shown here is derived from an EMBL/GenBank/DDBJ whole genome shotgun (WGS) entry which is preliminary data.</text>
</comment>
<dbReference type="AlphaFoldDB" id="A0AAD6WDT3"/>
<organism evidence="1 2">
    <name type="scientific">Populus alba x Populus x berolinensis</name>
    <dbReference type="NCBI Taxonomy" id="444605"/>
    <lineage>
        <taxon>Eukaryota</taxon>
        <taxon>Viridiplantae</taxon>
        <taxon>Streptophyta</taxon>
        <taxon>Embryophyta</taxon>
        <taxon>Tracheophyta</taxon>
        <taxon>Spermatophyta</taxon>
        <taxon>Magnoliopsida</taxon>
        <taxon>eudicotyledons</taxon>
        <taxon>Gunneridae</taxon>
        <taxon>Pentapetalae</taxon>
        <taxon>rosids</taxon>
        <taxon>fabids</taxon>
        <taxon>Malpighiales</taxon>
        <taxon>Salicaceae</taxon>
        <taxon>Saliceae</taxon>
        <taxon>Populus</taxon>
    </lineage>
</organism>
<dbReference type="EMBL" id="JAQIZT010000002">
    <property type="protein sequence ID" value="KAJ7008662.1"/>
    <property type="molecule type" value="Genomic_DNA"/>
</dbReference>
<dbReference type="Proteomes" id="UP001164929">
    <property type="component" value="Chromosome 2"/>
</dbReference>
<gene>
    <name evidence="1" type="ORF">NC653_007350</name>
</gene>
<evidence type="ECO:0000313" key="1">
    <source>
        <dbReference type="EMBL" id="KAJ7008662.1"/>
    </source>
</evidence>
<keyword evidence="2" id="KW-1185">Reference proteome</keyword>
<evidence type="ECO:0000313" key="2">
    <source>
        <dbReference type="Proteomes" id="UP001164929"/>
    </source>
</evidence>
<reference evidence="1" key="1">
    <citation type="journal article" date="2023" name="Mol. Ecol. Resour.">
        <title>Chromosome-level genome assembly of a triploid poplar Populus alba 'Berolinensis'.</title>
        <authorList>
            <person name="Chen S."/>
            <person name="Yu Y."/>
            <person name="Wang X."/>
            <person name="Wang S."/>
            <person name="Zhang T."/>
            <person name="Zhou Y."/>
            <person name="He R."/>
            <person name="Meng N."/>
            <person name="Wang Y."/>
            <person name="Liu W."/>
            <person name="Liu Z."/>
            <person name="Liu J."/>
            <person name="Guo Q."/>
            <person name="Huang H."/>
            <person name="Sederoff R.R."/>
            <person name="Wang G."/>
            <person name="Qu G."/>
            <person name="Chen S."/>
        </authorList>
    </citation>
    <scope>NUCLEOTIDE SEQUENCE</scope>
    <source>
        <strain evidence="1">SC-2020</strain>
    </source>
</reference>
<sequence>MRKAYLLLMGFHPFFKYYFPSHVGSKWMSVFEIPSYSIRLLCRLKRWCFKLDKDK</sequence>
<proteinExistence type="predicted"/>